<evidence type="ECO:0000256" key="4">
    <source>
        <dbReference type="ARBA" id="ARBA00022670"/>
    </source>
</evidence>
<dbReference type="InterPro" id="IPR050753">
    <property type="entry name" value="Peptidase_M14_domain"/>
</dbReference>
<keyword evidence="6" id="KW-0378">Hydrolase</keyword>
<evidence type="ECO:0000256" key="9">
    <source>
        <dbReference type="PROSITE-ProRule" id="PRU01379"/>
    </source>
</evidence>
<comment type="similarity">
    <text evidence="2 9">Belongs to the peptidase M14 family.</text>
</comment>
<evidence type="ECO:0000256" key="1">
    <source>
        <dbReference type="ARBA" id="ARBA00001947"/>
    </source>
</evidence>
<keyword evidence="3" id="KW-0121">Carboxypeptidase</keyword>
<keyword evidence="5" id="KW-0479">Metal-binding</keyword>
<accession>A0A915J7T7</accession>
<keyword evidence="10" id="KW-0812">Transmembrane</keyword>
<evidence type="ECO:0000256" key="2">
    <source>
        <dbReference type="ARBA" id="ARBA00005988"/>
    </source>
</evidence>
<organism evidence="12 13">
    <name type="scientific">Romanomermis culicivorax</name>
    <name type="common">Nematode worm</name>
    <dbReference type="NCBI Taxonomy" id="13658"/>
    <lineage>
        <taxon>Eukaryota</taxon>
        <taxon>Metazoa</taxon>
        <taxon>Ecdysozoa</taxon>
        <taxon>Nematoda</taxon>
        <taxon>Enoplea</taxon>
        <taxon>Dorylaimia</taxon>
        <taxon>Mermithida</taxon>
        <taxon>Mermithoidea</taxon>
        <taxon>Mermithidae</taxon>
        <taxon>Romanomermis</taxon>
    </lineage>
</organism>
<dbReference type="GO" id="GO:0006518">
    <property type="term" value="P:peptide metabolic process"/>
    <property type="evidence" value="ECO:0007669"/>
    <property type="project" value="TreeGrafter"/>
</dbReference>
<dbReference type="PROSITE" id="PS00132">
    <property type="entry name" value="CARBOXYPEPT_ZN_1"/>
    <property type="match status" value="1"/>
</dbReference>
<keyword evidence="8" id="KW-0325">Glycoprotein</keyword>
<evidence type="ECO:0000256" key="6">
    <source>
        <dbReference type="ARBA" id="ARBA00022801"/>
    </source>
</evidence>
<evidence type="ECO:0000256" key="3">
    <source>
        <dbReference type="ARBA" id="ARBA00022645"/>
    </source>
</evidence>
<evidence type="ECO:0000256" key="10">
    <source>
        <dbReference type="SAM" id="Phobius"/>
    </source>
</evidence>
<keyword evidence="10" id="KW-1133">Transmembrane helix</keyword>
<dbReference type="GO" id="GO:0004181">
    <property type="term" value="F:metallocarboxypeptidase activity"/>
    <property type="evidence" value="ECO:0007669"/>
    <property type="project" value="InterPro"/>
</dbReference>
<name>A0A915J7T7_ROMCU</name>
<dbReference type="PRINTS" id="PR00765">
    <property type="entry name" value="CRBOXYPTASEA"/>
</dbReference>
<keyword evidence="7" id="KW-0862">Zinc</keyword>
<keyword evidence="12" id="KW-1185">Reference proteome</keyword>
<sequence>MNYSSCVASVGRFSPKEKFKNNGKSFETQIMLCGSYFLLFLFLCNYVIGASQAPRQTLTNVENQLNYAGFLDYDDAKRLVGRFHEPPVIRHRNYNELTLFLRSLQANYSKITQLYTAGKSVEKRNLWVLIISENPTDHFPGKPEFKYVANMHGNEVLGQVALLNLAYVLCANYGKNDYITKLLRTIRIHIMPSMNPDGREIAFEGDRQGYTGRANKNDVDINRNFPCRFPVLCSKDQKPIQPEVESVMNWSKKYPFVLSANLHGGSLVANYPYDDKLDATLNHGPKTPDDPLFRKLAYCYAKAHPTMYKTGVRCGLRPEGDYFTNGITNGDAWYTVSGGMQDWNYLNTNDYELTIEMGCFKFPYTELLPNLWNEHKYALLTFLNETINIPNGSPYSIQANFTLRRRSPRESKIVGPQVPTSTTVSSVEWNSTKNALDTIFETKVNDLTKFVDFGIVFRRSFSSTIDDKYENFDIYRIGNASFENSDQSVSVLVISFQRGRYVSLSSAITLQFVYSLAKDLKMAKKALCHIFNKRGLQFKYLVKWIKTSSIHFVLILDDLSAKLIQDPSGYTGITNNFMSLKIANFFTEHDEQCDENFSSKIRLINERLRILASVPAFTIGLNVQSCNASLNEANNSSASEPNALITNISSNIYHLLLTDFQGLNIELVNKNNLDWSAEFTVQIVQISDGTTSDYVIQANKSLQLVTPEGKYNITATSESYSTHESYYIMDVWKEKISILKIFVSPSEPQLLVSLFHDYNLEAAAKLCGPQAKFVELTNSPLSVVIGNADEQYPRNRIALVGLDNMASKTLTKFVEVLCRHKNNTDEEKGVINSTIVTVIPNLQSRNENCLGEISDIAQYYADMRKSTFGDHDIVVFMAGGVSSFIISNPQLLAQKLNSNINNDKIFYFAADINGSKSALKNEFADRLARTYACHHSHLADFGSLYTCFPNKAQLLRKSLDSGTVVVSEFAYDLRPQNQNDATLRRAPRRHVTTGAKLRYNRLDVPNMCIQYDFTKTIPNLITLLIHFADCPSKTLDVDYGAQNYLSLIQTILVVIHAPKHFVEKLVYNFYF</sequence>
<dbReference type="WBParaSite" id="nRc.2.0.1.t21809-RA">
    <property type="protein sequence ID" value="nRc.2.0.1.t21809-RA"/>
    <property type="gene ID" value="nRc.2.0.1.g21809"/>
</dbReference>
<keyword evidence="4" id="KW-0645">Protease</keyword>
<dbReference type="InterPro" id="IPR057247">
    <property type="entry name" value="CARBOXYPEPT_ZN_2"/>
</dbReference>
<evidence type="ECO:0000313" key="13">
    <source>
        <dbReference type="WBParaSite" id="nRc.2.0.1.t21809-RA"/>
    </source>
</evidence>
<evidence type="ECO:0000256" key="7">
    <source>
        <dbReference type="ARBA" id="ARBA00022833"/>
    </source>
</evidence>
<dbReference type="FunFam" id="3.40.630.10:FF:000020">
    <property type="entry name" value="Carboxypeptidase D"/>
    <property type="match status" value="1"/>
</dbReference>
<dbReference type="GO" id="GO:0016485">
    <property type="term" value="P:protein processing"/>
    <property type="evidence" value="ECO:0007669"/>
    <property type="project" value="TreeGrafter"/>
</dbReference>
<feature type="domain" description="Peptidase M14" evidence="11">
    <location>
        <begin position="90"/>
        <end position="386"/>
    </location>
</feature>
<feature type="transmembrane region" description="Helical" evidence="10">
    <location>
        <begin position="30"/>
        <end position="48"/>
    </location>
</feature>
<evidence type="ECO:0000259" key="11">
    <source>
        <dbReference type="PROSITE" id="PS52035"/>
    </source>
</evidence>
<dbReference type="SUPFAM" id="SSF53187">
    <property type="entry name" value="Zn-dependent exopeptidases"/>
    <property type="match status" value="1"/>
</dbReference>
<evidence type="ECO:0000313" key="12">
    <source>
        <dbReference type="Proteomes" id="UP000887565"/>
    </source>
</evidence>
<dbReference type="AlphaFoldDB" id="A0A915J7T7"/>
<dbReference type="PANTHER" id="PTHR11532:SF62">
    <property type="entry name" value="CARBOXYPEPTIDASE D"/>
    <property type="match status" value="1"/>
</dbReference>
<feature type="active site" description="Proton donor/acceptor" evidence="9">
    <location>
        <position position="356"/>
    </location>
</feature>
<dbReference type="Proteomes" id="UP000887565">
    <property type="component" value="Unplaced"/>
</dbReference>
<dbReference type="SMART" id="SM00631">
    <property type="entry name" value="Zn_pept"/>
    <property type="match status" value="1"/>
</dbReference>
<dbReference type="GO" id="GO:0005615">
    <property type="term" value="C:extracellular space"/>
    <property type="evidence" value="ECO:0007669"/>
    <property type="project" value="TreeGrafter"/>
</dbReference>
<dbReference type="InterPro" id="IPR057246">
    <property type="entry name" value="CARBOXYPEPT_ZN_1"/>
</dbReference>
<dbReference type="CDD" id="cd03858">
    <property type="entry name" value="M14_CP_N-E_like"/>
    <property type="match status" value="1"/>
</dbReference>
<evidence type="ECO:0000256" key="8">
    <source>
        <dbReference type="ARBA" id="ARBA00023180"/>
    </source>
</evidence>
<dbReference type="PANTHER" id="PTHR11532">
    <property type="entry name" value="PROTEASE M14 CARBOXYPEPTIDASE"/>
    <property type="match status" value="1"/>
</dbReference>
<dbReference type="PROSITE" id="PS52035">
    <property type="entry name" value="PEPTIDASE_M14"/>
    <property type="match status" value="1"/>
</dbReference>
<proteinExistence type="inferred from homology"/>
<dbReference type="GO" id="GO:0008270">
    <property type="term" value="F:zinc ion binding"/>
    <property type="evidence" value="ECO:0007669"/>
    <property type="project" value="InterPro"/>
</dbReference>
<dbReference type="PROSITE" id="PS00133">
    <property type="entry name" value="CARBOXYPEPT_ZN_2"/>
    <property type="match status" value="1"/>
</dbReference>
<dbReference type="Pfam" id="PF00246">
    <property type="entry name" value="Peptidase_M14"/>
    <property type="match status" value="1"/>
</dbReference>
<keyword evidence="10" id="KW-0472">Membrane</keyword>
<dbReference type="InterPro" id="IPR000834">
    <property type="entry name" value="Peptidase_M14"/>
</dbReference>
<reference evidence="13" key="1">
    <citation type="submission" date="2022-11" db="UniProtKB">
        <authorList>
            <consortium name="WormBaseParasite"/>
        </authorList>
    </citation>
    <scope>IDENTIFICATION</scope>
</reference>
<dbReference type="Gene3D" id="3.40.630.10">
    <property type="entry name" value="Zn peptidases"/>
    <property type="match status" value="1"/>
</dbReference>
<protein>
    <submittedName>
        <fullName evidence="13">Peptidase M14 carboxypeptidase A domain-containing protein</fullName>
    </submittedName>
</protein>
<evidence type="ECO:0000256" key="5">
    <source>
        <dbReference type="ARBA" id="ARBA00022723"/>
    </source>
</evidence>
<comment type="cofactor">
    <cofactor evidence="1">
        <name>Zn(2+)</name>
        <dbReference type="ChEBI" id="CHEBI:29105"/>
    </cofactor>
</comment>